<dbReference type="AlphaFoldDB" id="A0A6J4JAG6"/>
<proteinExistence type="predicted"/>
<protein>
    <recommendedName>
        <fullName evidence="3">SCP domain-containing protein</fullName>
    </recommendedName>
</protein>
<reference evidence="2" key="1">
    <citation type="submission" date="2020-02" db="EMBL/GenBank/DDBJ databases">
        <authorList>
            <person name="Meier V. D."/>
        </authorList>
    </citation>
    <scope>NUCLEOTIDE SEQUENCE</scope>
    <source>
        <strain evidence="2">AVDCRST_MAG56</strain>
    </source>
</reference>
<feature type="chain" id="PRO_5026789311" description="SCP domain-containing protein" evidence="1">
    <location>
        <begin position="19"/>
        <end position="286"/>
    </location>
</feature>
<keyword evidence="1" id="KW-0732">Signal</keyword>
<evidence type="ECO:0000313" key="2">
    <source>
        <dbReference type="EMBL" id="CAA9271245.1"/>
    </source>
</evidence>
<dbReference type="EMBL" id="CADCTQ010000259">
    <property type="protein sequence ID" value="CAA9271245.1"/>
    <property type="molecule type" value="Genomic_DNA"/>
</dbReference>
<dbReference type="PROSITE" id="PS51257">
    <property type="entry name" value="PROKAR_LIPOPROTEIN"/>
    <property type="match status" value="1"/>
</dbReference>
<evidence type="ECO:0008006" key="3">
    <source>
        <dbReference type="Google" id="ProtNLM"/>
    </source>
</evidence>
<accession>A0A6J4JAG6</accession>
<evidence type="ECO:0000256" key="1">
    <source>
        <dbReference type="SAM" id="SignalP"/>
    </source>
</evidence>
<feature type="signal peptide" evidence="1">
    <location>
        <begin position="1"/>
        <end position="18"/>
    </location>
</feature>
<gene>
    <name evidence="2" type="ORF">AVDCRST_MAG56-3073</name>
</gene>
<name>A0A6J4JAG6_9SPHI</name>
<organism evidence="2">
    <name type="scientific">uncultured Cytophagales bacterium</name>
    <dbReference type="NCBI Taxonomy" id="158755"/>
    <lineage>
        <taxon>Bacteria</taxon>
        <taxon>Pseudomonadati</taxon>
        <taxon>Bacteroidota</taxon>
        <taxon>Sphingobacteriia</taxon>
        <taxon>Sphingobacteriales</taxon>
        <taxon>environmental samples</taxon>
    </lineage>
</organism>
<sequence>MKLSFLYQVALVASLMLAAGCTREDVPANKPRLTEADQARLRELESLGFKENLTQTEFQAFGTGFEKLTAPELDYFNDLVKSRSITFVREHHPAADQEPAIKRLEFASQQRKLLNARAASTFGKSYMQLSEEQFIRVAREVAFPWSTNTGAKANPSGRTAANPGCSVVWNCNKSLGYNDSGSTNGHKFDQGLEVSVWDAVKGDPDCDYGFEAACSLQSTHKTITSTNGYVRWMLRASPQYLGFGGQFASQTPNGAIRGLLLGAGRVSLAWGLEPQFVAPTLVLLYF</sequence>